<dbReference type="Proteomes" id="UP000481861">
    <property type="component" value="Unassembled WGS sequence"/>
</dbReference>
<evidence type="ECO:0000256" key="3">
    <source>
        <dbReference type="ARBA" id="ARBA00023002"/>
    </source>
</evidence>
<evidence type="ECO:0000256" key="2">
    <source>
        <dbReference type="ARBA" id="ARBA00011245"/>
    </source>
</evidence>
<keyword evidence="6" id="KW-1185">Reference proteome</keyword>
<dbReference type="OrthoDB" id="3509362at2759"/>
<dbReference type="Gene3D" id="3.40.50.720">
    <property type="entry name" value="NAD(P)-binding Rossmann-like Domain"/>
    <property type="match status" value="1"/>
</dbReference>
<comment type="similarity">
    <text evidence="1">Belongs to the zinc-containing alcohol dehydrogenase family.</text>
</comment>
<evidence type="ECO:0000259" key="4">
    <source>
        <dbReference type="SMART" id="SM00829"/>
    </source>
</evidence>
<dbReference type="InterPro" id="IPR013149">
    <property type="entry name" value="ADH-like_C"/>
</dbReference>
<dbReference type="InterPro" id="IPR013154">
    <property type="entry name" value="ADH-like_N"/>
</dbReference>
<dbReference type="InterPro" id="IPR047122">
    <property type="entry name" value="Trans-enoyl_RdTase-like"/>
</dbReference>
<name>A0A7C8M182_9PLEO</name>
<feature type="domain" description="Enoyl reductase (ER)" evidence="4">
    <location>
        <begin position="14"/>
        <end position="336"/>
    </location>
</feature>
<comment type="subunit">
    <text evidence="2">Monomer.</text>
</comment>
<dbReference type="Pfam" id="PF00107">
    <property type="entry name" value="ADH_zinc_N"/>
    <property type="match status" value="1"/>
</dbReference>
<evidence type="ECO:0000256" key="1">
    <source>
        <dbReference type="ARBA" id="ARBA00008072"/>
    </source>
</evidence>
<dbReference type="PANTHER" id="PTHR45348:SF2">
    <property type="entry name" value="ZINC-TYPE ALCOHOL DEHYDROGENASE-LIKE PROTEIN C2E1P3.01"/>
    <property type="match status" value="1"/>
</dbReference>
<dbReference type="InterPro" id="IPR020843">
    <property type="entry name" value="ER"/>
</dbReference>
<protein>
    <submittedName>
        <fullName evidence="5">Chaperonin 10-like protein</fullName>
    </submittedName>
</protein>
<accession>A0A7C8M182</accession>
<dbReference type="Pfam" id="PF08240">
    <property type="entry name" value="ADH_N"/>
    <property type="match status" value="1"/>
</dbReference>
<comment type="caution">
    <text evidence="5">The sequence shown here is derived from an EMBL/GenBank/DDBJ whole genome shotgun (WGS) entry which is preliminary data.</text>
</comment>
<dbReference type="InterPro" id="IPR011032">
    <property type="entry name" value="GroES-like_sf"/>
</dbReference>
<keyword evidence="3" id="KW-0560">Oxidoreductase</keyword>
<gene>
    <name evidence="5" type="ORF">BDV95DRAFT_613079</name>
</gene>
<dbReference type="GO" id="GO:0016651">
    <property type="term" value="F:oxidoreductase activity, acting on NAD(P)H"/>
    <property type="evidence" value="ECO:0007669"/>
    <property type="project" value="InterPro"/>
</dbReference>
<evidence type="ECO:0000313" key="6">
    <source>
        <dbReference type="Proteomes" id="UP000481861"/>
    </source>
</evidence>
<dbReference type="AlphaFoldDB" id="A0A7C8M182"/>
<dbReference type="CDD" id="cd08249">
    <property type="entry name" value="enoyl_reductase_like"/>
    <property type="match status" value="1"/>
</dbReference>
<organism evidence="5 6">
    <name type="scientific">Massariosphaeria phaeospora</name>
    <dbReference type="NCBI Taxonomy" id="100035"/>
    <lineage>
        <taxon>Eukaryota</taxon>
        <taxon>Fungi</taxon>
        <taxon>Dikarya</taxon>
        <taxon>Ascomycota</taxon>
        <taxon>Pezizomycotina</taxon>
        <taxon>Dothideomycetes</taxon>
        <taxon>Pleosporomycetidae</taxon>
        <taxon>Pleosporales</taxon>
        <taxon>Pleosporales incertae sedis</taxon>
        <taxon>Massariosphaeria</taxon>
    </lineage>
</organism>
<proteinExistence type="inferred from homology"/>
<sequence>MAIGSTAALIPSAGDGLEVTEVVAKMPGPGEVLIENHAVAVQPLDVKMLLGGYTGAGPLYNYPVVLGTSGAGVVKVLGKNVKGLDVGDRVVFDTRAYVKSEANLREGTWQKLVTADARTVARIGDVTFEQAVLIDFPLQTAVGALHLFLGMGKPGTGDAEEKVLVWGAGGAVGSYAVQYAKIVGHTIVVTASPHDVERQKKLGAFEVVDYKAADVVGRLRELGPYKYLLTASGDVASQKALASLLQPQGGTFASVLGGDIDLPPNVERVYKPFSQAAQQDEHSSFRAWWYGEYLPQVLREYLVEPVKFSRREGGLSALQQASVDVFEGKVKAKIVINPQE</sequence>
<dbReference type="PANTHER" id="PTHR45348">
    <property type="entry name" value="HYPOTHETICAL OXIDOREDUCTASE (EUROFUNG)"/>
    <property type="match status" value="1"/>
</dbReference>
<evidence type="ECO:0000313" key="5">
    <source>
        <dbReference type="EMBL" id="KAF2864919.1"/>
    </source>
</evidence>
<dbReference type="Gene3D" id="3.90.180.10">
    <property type="entry name" value="Medium-chain alcohol dehydrogenases, catalytic domain"/>
    <property type="match status" value="1"/>
</dbReference>
<reference evidence="5 6" key="1">
    <citation type="submission" date="2020-01" db="EMBL/GenBank/DDBJ databases">
        <authorList>
            <consortium name="DOE Joint Genome Institute"/>
            <person name="Haridas S."/>
            <person name="Albert R."/>
            <person name="Binder M."/>
            <person name="Bloem J."/>
            <person name="Labutti K."/>
            <person name="Salamov A."/>
            <person name="Andreopoulos B."/>
            <person name="Baker S.E."/>
            <person name="Barry K."/>
            <person name="Bills G."/>
            <person name="Bluhm B.H."/>
            <person name="Cannon C."/>
            <person name="Castanera R."/>
            <person name="Culley D.E."/>
            <person name="Daum C."/>
            <person name="Ezra D."/>
            <person name="Gonzalez J.B."/>
            <person name="Henrissat B."/>
            <person name="Kuo A."/>
            <person name="Liang C."/>
            <person name="Lipzen A."/>
            <person name="Lutzoni F."/>
            <person name="Magnuson J."/>
            <person name="Mondo S."/>
            <person name="Nolan M."/>
            <person name="Ohm R."/>
            <person name="Pangilinan J."/>
            <person name="Park H.-J.H."/>
            <person name="Ramirez L."/>
            <person name="Alfaro M."/>
            <person name="Sun H."/>
            <person name="Tritt A."/>
            <person name="Yoshinaga Y."/>
            <person name="Zwiers L.-H.L."/>
            <person name="Turgeon B.G."/>
            <person name="Goodwin S.B."/>
            <person name="Spatafora J.W."/>
            <person name="Crous P.W."/>
            <person name="Grigoriev I.V."/>
        </authorList>
    </citation>
    <scope>NUCLEOTIDE SEQUENCE [LARGE SCALE GENOMIC DNA]</scope>
    <source>
        <strain evidence="5 6">CBS 611.86</strain>
    </source>
</reference>
<dbReference type="SMART" id="SM00829">
    <property type="entry name" value="PKS_ER"/>
    <property type="match status" value="1"/>
</dbReference>
<dbReference type="SUPFAM" id="SSF50129">
    <property type="entry name" value="GroES-like"/>
    <property type="match status" value="1"/>
</dbReference>
<dbReference type="InterPro" id="IPR036291">
    <property type="entry name" value="NAD(P)-bd_dom_sf"/>
</dbReference>
<dbReference type="EMBL" id="JAADJZ010000038">
    <property type="protein sequence ID" value="KAF2864919.1"/>
    <property type="molecule type" value="Genomic_DNA"/>
</dbReference>
<dbReference type="SUPFAM" id="SSF51735">
    <property type="entry name" value="NAD(P)-binding Rossmann-fold domains"/>
    <property type="match status" value="1"/>
</dbReference>